<accession>A0A919REN6</accession>
<keyword evidence="3" id="KW-1185">Reference proteome</keyword>
<feature type="chain" id="PRO_5038559042" evidence="1">
    <location>
        <begin position="31"/>
        <end position="101"/>
    </location>
</feature>
<protein>
    <submittedName>
        <fullName evidence="2">Uncharacterized protein</fullName>
    </submittedName>
</protein>
<dbReference type="EMBL" id="BOOW01000007">
    <property type="protein sequence ID" value="GII91019.1"/>
    <property type="molecule type" value="Genomic_DNA"/>
</dbReference>
<evidence type="ECO:0000313" key="3">
    <source>
        <dbReference type="Proteomes" id="UP000606172"/>
    </source>
</evidence>
<feature type="signal peptide" evidence="1">
    <location>
        <begin position="1"/>
        <end position="30"/>
    </location>
</feature>
<comment type="caution">
    <text evidence="2">The sequence shown here is derived from an EMBL/GenBank/DDBJ whole genome shotgun (WGS) entry which is preliminary data.</text>
</comment>
<gene>
    <name evidence="2" type="ORF">Ssi02_12500</name>
</gene>
<reference evidence="2" key="1">
    <citation type="submission" date="2021-01" db="EMBL/GenBank/DDBJ databases">
        <title>Whole genome shotgun sequence of Sinosporangium siamense NBRC 109515.</title>
        <authorList>
            <person name="Komaki H."/>
            <person name="Tamura T."/>
        </authorList>
    </citation>
    <scope>NUCLEOTIDE SEQUENCE</scope>
    <source>
        <strain evidence="2">NBRC 109515</strain>
    </source>
</reference>
<sequence>MKIKKWAGMVTAGTLISAGVLMGMASAAHALPAGCSWTQEGYRVTSQCAGGTGQHRVVVNFIHVNPWVGPAVMESQWAYVGNHSSINVLGTVTHVRVETKD</sequence>
<proteinExistence type="predicted"/>
<keyword evidence="1" id="KW-0732">Signal</keyword>
<dbReference type="Proteomes" id="UP000606172">
    <property type="component" value="Unassembled WGS sequence"/>
</dbReference>
<organism evidence="2 3">
    <name type="scientific">Sinosporangium siamense</name>
    <dbReference type="NCBI Taxonomy" id="1367973"/>
    <lineage>
        <taxon>Bacteria</taxon>
        <taxon>Bacillati</taxon>
        <taxon>Actinomycetota</taxon>
        <taxon>Actinomycetes</taxon>
        <taxon>Streptosporangiales</taxon>
        <taxon>Streptosporangiaceae</taxon>
        <taxon>Sinosporangium</taxon>
    </lineage>
</organism>
<name>A0A919REN6_9ACTN</name>
<evidence type="ECO:0000313" key="2">
    <source>
        <dbReference type="EMBL" id="GII91019.1"/>
    </source>
</evidence>
<dbReference type="RefSeq" id="WP_204021928.1">
    <property type="nucleotide sequence ID" value="NZ_BOOW01000007.1"/>
</dbReference>
<evidence type="ECO:0000256" key="1">
    <source>
        <dbReference type="SAM" id="SignalP"/>
    </source>
</evidence>
<dbReference type="AlphaFoldDB" id="A0A919REN6"/>